<evidence type="ECO:0008006" key="3">
    <source>
        <dbReference type="Google" id="ProtNLM"/>
    </source>
</evidence>
<name>A0AAX4G8Z2_9CAUD</name>
<reference evidence="1" key="1">
    <citation type="submission" date="2023-11" db="EMBL/GenBank/DDBJ databases">
        <authorList>
            <person name="Tan Y."/>
        </authorList>
    </citation>
    <scope>NUCLEOTIDE SEQUENCE</scope>
</reference>
<dbReference type="Gene3D" id="3.40.960.10">
    <property type="entry name" value="VSR Endonuclease"/>
    <property type="match status" value="1"/>
</dbReference>
<dbReference type="SUPFAM" id="SSF52980">
    <property type="entry name" value="Restriction endonuclease-like"/>
    <property type="match status" value="1"/>
</dbReference>
<evidence type="ECO:0000313" key="2">
    <source>
        <dbReference type="Proteomes" id="UP001432061"/>
    </source>
</evidence>
<dbReference type="Proteomes" id="UP001432061">
    <property type="component" value="Segment"/>
</dbReference>
<dbReference type="InterPro" id="IPR011335">
    <property type="entry name" value="Restrct_endonuc-II-like"/>
</dbReference>
<dbReference type="CDD" id="cd22328">
    <property type="entry name" value="Hef-like"/>
    <property type="match status" value="1"/>
</dbReference>
<proteinExistence type="predicted"/>
<evidence type="ECO:0000313" key="1">
    <source>
        <dbReference type="EMBL" id="WPH64548.1"/>
    </source>
</evidence>
<dbReference type="EMBL" id="OR776998">
    <property type="protein sequence ID" value="WPH64548.1"/>
    <property type="molecule type" value="Genomic_DNA"/>
</dbReference>
<protein>
    <recommendedName>
        <fullName evidence="3">Homing endonuclease</fullName>
    </recommendedName>
</protein>
<organism evidence="1 2">
    <name type="scientific">Escherichia phage YX22</name>
    <dbReference type="NCBI Taxonomy" id="3093951"/>
    <lineage>
        <taxon>Viruses</taxon>
        <taxon>Duplodnaviria</taxon>
        <taxon>Heunggongvirae</taxon>
        <taxon>Uroviricota</taxon>
        <taxon>Caudoviricetes</taxon>
        <taxon>Pantevenvirales</taxon>
        <taxon>Ackermannviridae</taxon>
        <taxon>Aglimvirinae</taxon>
    </lineage>
</organism>
<accession>A0AAX4G8Z2</accession>
<sequence>MYQVICSVCHEQFKASRKDKKFCSDACKTFASNTLKNLPEGFLEAVNELSDEESYRQFFYKYMFTKNNKLDIQKCKSELLMKHINVDLLVFANTHNTLQDLACKVTAWLYNRTVKICPVCSKETNFYINNKDYRTYCSEECYQVSMCKGGIGRKAIETSNISKYGSCSTLQLPGVREKALATLQERYGVDNPMKNSNILKRALFSNGSIRNKKSSYEKEISEFLTSMGVVNTVSDYSILSGKQLDIYCPEHKLAIEFNGLYWHSEVFKEKHYHLEKTEICETQGIQLIHIWEDEWVEKQEVVKSLLKAKLGIKTPASYARQHKVVWGNISGLREFLDNHHIQGSVSSTHHLSLIDKSGAIQAVMLFTKRKDGLELVRFASNDCHGAFSKLLSHFRRKFTGTKIYSFGDRCVVSRLSNIYLSHGFVEEEVQKPDYKYHKPGTFMREHKFGFRKGSFARMGYDVEGKTESQLATEAGLVRIWNCGLIKYVLN</sequence>